<reference evidence="10 11" key="1">
    <citation type="submission" date="2012-06" db="EMBL/GenBank/DDBJ databases">
        <title>Draft Genome Sequence of Lactobacillus hominis Strain CRBIP 24.179T, isolated from human intestine.</title>
        <authorList>
            <person name="Cousin S."/>
            <person name="Ma L."/>
            <person name="Bizet C."/>
            <person name="Loux V."/>
            <person name="Bouchier C."/>
            <person name="Clermont D."/>
            <person name="Creno S."/>
        </authorList>
    </citation>
    <scope>NUCLEOTIDE SEQUENCE [LARGE SCALE GENOMIC DNA]</scope>
    <source>
        <strain evidence="11">CRBIP 24.179T</strain>
    </source>
</reference>
<gene>
    <name evidence="10" type="ORF">BN55_04965</name>
</gene>
<dbReference type="CDD" id="cd07346">
    <property type="entry name" value="ABC_6TM_exporters"/>
    <property type="match status" value="1"/>
</dbReference>
<feature type="transmembrane region" description="Helical" evidence="7">
    <location>
        <begin position="47"/>
        <end position="68"/>
    </location>
</feature>
<keyword evidence="3" id="KW-0547">Nucleotide-binding</keyword>
<evidence type="ECO:0000256" key="1">
    <source>
        <dbReference type="ARBA" id="ARBA00004651"/>
    </source>
</evidence>
<evidence type="ECO:0000256" key="3">
    <source>
        <dbReference type="ARBA" id="ARBA00022741"/>
    </source>
</evidence>
<sequence length="521" mass="58395">MLFKYSNKMKFIVMIICGLIASFQNIIMASVVQELTNIATAKQWSKIGSFLLVVTLAFVATLISGLIFNNLKTQAIQETNSYLRTNIFAGMLNKSKEENNDSLSFLTTDFKLLETNRFDAQIQIVMQGFSLILALGYALLVNWLITLMFLVASMIPMLVSNFFQKPVQNAAENWTKANGKYVNQTKNFLSGVDTLRLYGRQESAVTKNTQTVSNLEQALRKMNLLDLNTNTLINFLAALLTFVVPFSMGIYLVIQGQTTLGGLFAIVQLANSFINPILNILADRNKISTTKKVVEKVENFLADEKLENAKDVDIQELEVKDLDLFRKDNQLAHNITFKLKEDQKLAVIGPSGAGKSTLLQFLMYGDFGKAKQIWLNNKDVQAGTFSHGFAYASQAPVIFAGSLWFNLTLGADISKKEVMKVCEKLCLDSLIKEKGFDYSLGVNADQLSGGQLARIELARAILAKRSVLLLDEINASLDKRTSDIIHDYLRSSSLTFIEVIHHYEKDELAQYDKILDLKEYI</sequence>
<dbReference type="GO" id="GO:0140359">
    <property type="term" value="F:ABC-type transporter activity"/>
    <property type="evidence" value="ECO:0007669"/>
    <property type="project" value="InterPro"/>
</dbReference>
<dbReference type="SUPFAM" id="SSF90123">
    <property type="entry name" value="ABC transporter transmembrane region"/>
    <property type="match status" value="1"/>
</dbReference>
<keyword evidence="5 7" id="KW-1133">Transmembrane helix</keyword>
<dbReference type="GeneID" id="82847657"/>
<dbReference type="STRING" id="1423758.FC41_GL001786"/>
<dbReference type="GO" id="GO:0034040">
    <property type="term" value="F:ATPase-coupled lipid transmembrane transporter activity"/>
    <property type="evidence" value="ECO:0007669"/>
    <property type="project" value="TreeGrafter"/>
</dbReference>
<keyword evidence="4" id="KW-0067">ATP-binding</keyword>
<dbReference type="AlphaFoldDB" id="I7JV96"/>
<evidence type="ECO:0000256" key="2">
    <source>
        <dbReference type="ARBA" id="ARBA00022692"/>
    </source>
</evidence>
<protein>
    <submittedName>
        <fullName evidence="10">Multidrug ABC superfamily ATP binding cassette transporter, ATPase and permease protein</fullName>
    </submittedName>
</protein>
<dbReference type="InterPro" id="IPR003593">
    <property type="entry name" value="AAA+_ATPase"/>
</dbReference>
<dbReference type="eggNOG" id="COG1132">
    <property type="taxonomic scope" value="Bacteria"/>
</dbReference>
<accession>I7JV96</accession>
<feature type="domain" description="ABC transporter" evidence="8">
    <location>
        <begin position="317"/>
        <end position="521"/>
    </location>
</feature>
<dbReference type="PANTHER" id="PTHR24221:SF654">
    <property type="entry name" value="ATP-BINDING CASSETTE SUB-FAMILY B MEMBER 6"/>
    <property type="match status" value="1"/>
</dbReference>
<dbReference type="SUPFAM" id="SSF52540">
    <property type="entry name" value="P-loop containing nucleoside triphosphate hydrolases"/>
    <property type="match status" value="1"/>
</dbReference>
<evidence type="ECO:0000256" key="5">
    <source>
        <dbReference type="ARBA" id="ARBA00022989"/>
    </source>
</evidence>
<dbReference type="InterPro" id="IPR027417">
    <property type="entry name" value="P-loop_NTPase"/>
</dbReference>
<dbReference type="PROSITE" id="PS50929">
    <property type="entry name" value="ABC_TM1F"/>
    <property type="match status" value="1"/>
</dbReference>
<name>I7JV96_9LACO</name>
<keyword evidence="2 7" id="KW-0812">Transmembrane</keyword>
<dbReference type="GO" id="GO:0005524">
    <property type="term" value="F:ATP binding"/>
    <property type="evidence" value="ECO:0007669"/>
    <property type="project" value="UniProtKB-KW"/>
</dbReference>
<dbReference type="PANTHER" id="PTHR24221">
    <property type="entry name" value="ATP-BINDING CASSETTE SUB-FAMILY B"/>
    <property type="match status" value="1"/>
</dbReference>
<dbReference type="InterPro" id="IPR036640">
    <property type="entry name" value="ABC1_TM_sf"/>
</dbReference>
<keyword evidence="6 7" id="KW-0472">Membrane</keyword>
<organism evidence="10 11">
    <name type="scientific">Lactobacillus hominis DSM 23910 = CRBIP 24.179</name>
    <dbReference type="NCBI Taxonomy" id="1423758"/>
    <lineage>
        <taxon>Bacteria</taxon>
        <taxon>Bacillati</taxon>
        <taxon>Bacillota</taxon>
        <taxon>Bacilli</taxon>
        <taxon>Lactobacillales</taxon>
        <taxon>Lactobacillaceae</taxon>
        <taxon>Lactobacillus</taxon>
    </lineage>
</organism>
<feature type="transmembrane region" description="Helical" evidence="7">
    <location>
        <begin position="260"/>
        <end position="282"/>
    </location>
</feature>
<comment type="subcellular location">
    <subcellularLocation>
        <location evidence="1">Cell membrane</location>
        <topology evidence="1">Multi-pass membrane protein</topology>
    </subcellularLocation>
</comment>
<evidence type="ECO:0000259" key="8">
    <source>
        <dbReference type="PROSITE" id="PS50893"/>
    </source>
</evidence>
<dbReference type="RefSeq" id="WP_008471537.1">
    <property type="nucleotide sequence ID" value="NZ_AYZP01000008.1"/>
</dbReference>
<comment type="caution">
    <text evidence="10">The sequence shown here is derived from an EMBL/GenBank/DDBJ whole genome shotgun (WGS) entry which is preliminary data.</text>
</comment>
<evidence type="ECO:0000256" key="4">
    <source>
        <dbReference type="ARBA" id="ARBA00022840"/>
    </source>
</evidence>
<dbReference type="PATRIC" id="fig|1423758.3.peg.1821"/>
<dbReference type="PROSITE" id="PS50893">
    <property type="entry name" value="ABC_TRANSPORTER_2"/>
    <property type="match status" value="1"/>
</dbReference>
<feature type="domain" description="ABC transmembrane type-1" evidence="9">
    <location>
        <begin position="11"/>
        <end position="289"/>
    </location>
</feature>
<dbReference type="InterPro" id="IPR003439">
    <property type="entry name" value="ABC_transporter-like_ATP-bd"/>
</dbReference>
<dbReference type="Proteomes" id="UP000009320">
    <property type="component" value="Unassembled WGS sequence"/>
</dbReference>
<dbReference type="PROSITE" id="PS00211">
    <property type="entry name" value="ABC_TRANSPORTER_1"/>
    <property type="match status" value="1"/>
</dbReference>
<dbReference type="Gene3D" id="1.20.1560.10">
    <property type="entry name" value="ABC transporter type 1, transmembrane domain"/>
    <property type="match status" value="1"/>
</dbReference>
<proteinExistence type="predicted"/>
<evidence type="ECO:0000313" key="10">
    <source>
        <dbReference type="EMBL" id="CCI82451.1"/>
    </source>
</evidence>
<evidence type="ECO:0000259" key="9">
    <source>
        <dbReference type="PROSITE" id="PS50929"/>
    </source>
</evidence>
<dbReference type="GO" id="GO:0016887">
    <property type="term" value="F:ATP hydrolysis activity"/>
    <property type="evidence" value="ECO:0007669"/>
    <property type="project" value="InterPro"/>
</dbReference>
<dbReference type="GO" id="GO:0005886">
    <property type="term" value="C:plasma membrane"/>
    <property type="evidence" value="ECO:0007669"/>
    <property type="project" value="UniProtKB-SubCell"/>
</dbReference>
<dbReference type="InterPro" id="IPR017871">
    <property type="entry name" value="ABC_transporter-like_CS"/>
</dbReference>
<feature type="transmembrane region" description="Helical" evidence="7">
    <location>
        <begin position="12"/>
        <end position="32"/>
    </location>
</feature>
<feature type="transmembrane region" description="Helical" evidence="7">
    <location>
        <begin position="231"/>
        <end position="254"/>
    </location>
</feature>
<keyword evidence="11" id="KW-1185">Reference proteome</keyword>
<dbReference type="SMART" id="SM00382">
    <property type="entry name" value="AAA"/>
    <property type="match status" value="1"/>
</dbReference>
<dbReference type="EMBL" id="CAKE01000022">
    <property type="protein sequence ID" value="CCI82451.1"/>
    <property type="molecule type" value="Genomic_DNA"/>
</dbReference>
<dbReference type="Pfam" id="PF00005">
    <property type="entry name" value="ABC_tran"/>
    <property type="match status" value="1"/>
</dbReference>
<dbReference type="Pfam" id="PF00664">
    <property type="entry name" value="ABC_membrane"/>
    <property type="match status" value="1"/>
</dbReference>
<evidence type="ECO:0000256" key="7">
    <source>
        <dbReference type="SAM" id="Phobius"/>
    </source>
</evidence>
<evidence type="ECO:0000256" key="6">
    <source>
        <dbReference type="ARBA" id="ARBA00023136"/>
    </source>
</evidence>
<dbReference type="InterPro" id="IPR039421">
    <property type="entry name" value="Type_1_exporter"/>
</dbReference>
<dbReference type="OrthoDB" id="1672195at2"/>
<dbReference type="Gene3D" id="3.40.50.300">
    <property type="entry name" value="P-loop containing nucleotide triphosphate hydrolases"/>
    <property type="match status" value="1"/>
</dbReference>
<evidence type="ECO:0000313" key="11">
    <source>
        <dbReference type="Proteomes" id="UP000009320"/>
    </source>
</evidence>
<dbReference type="InterPro" id="IPR011527">
    <property type="entry name" value="ABC1_TM_dom"/>
</dbReference>